<gene>
    <name evidence="2" type="ORF">BN000_03782</name>
</gene>
<keyword evidence="3" id="KW-1185">Reference proteome</keyword>
<evidence type="ECO:0000313" key="2">
    <source>
        <dbReference type="EMBL" id="CRK83788.1"/>
    </source>
</evidence>
<sequence>MRKLCLAVMVFSFLGYGPLQSFFHSNFEIKEKEISQNLKDKTEQLGEQWKIVQVLFNDFKKIVEK</sequence>
<feature type="signal peptide" evidence="1">
    <location>
        <begin position="1"/>
        <end position="21"/>
    </location>
</feature>
<proteinExistence type="predicted"/>
<organism evidence="2 3">
    <name type="scientific">Neobacillus massiliamazoniensis</name>
    <dbReference type="NCBI Taxonomy" id="1499688"/>
    <lineage>
        <taxon>Bacteria</taxon>
        <taxon>Bacillati</taxon>
        <taxon>Bacillota</taxon>
        <taxon>Bacilli</taxon>
        <taxon>Bacillales</taxon>
        <taxon>Bacillaceae</taxon>
        <taxon>Neobacillus</taxon>
    </lineage>
</organism>
<accession>A0A0U1P0Z8</accession>
<dbReference type="Proteomes" id="UP000199087">
    <property type="component" value="Unassembled WGS sequence"/>
</dbReference>
<name>A0A0U1P0Z8_9BACI</name>
<evidence type="ECO:0000313" key="3">
    <source>
        <dbReference type="Proteomes" id="UP000199087"/>
    </source>
</evidence>
<dbReference type="AlphaFoldDB" id="A0A0U1P0Z8"/>
<keyword evidence="1" id="KW-0732">Signal</keyword>
<protein>
    <submittedName>
        <fullName evidence="2">Uncharacterized protein</fullName>
    </submittedName>
</protein>
<dbReference type="EMBL" id="CVRB01000004">
    <property type="protein sequence ID" value="CRK83788.1"/>
    <property type="molecule type" value="Genomic_DNA"/>
</dbReference>
<dbReference type="OrthoDB" id="2939472at2"/>
<feature type="chain" id="PRO_5038981515" evidence="1">
    <location>
        <begin position="22"/>
        <end position="65"/>
    </location>
</feature>
<dbReference type="STRING" id="1499688.BN000_03782"/>
<dbReference type="RefSeq" id="WP_090636841.1">
    <property type="nucleotide sequence ID" value="NZ_CVRB01000004.1"/>
</dbReference>
<evidence type="ECO:0000256" key="1">
    <source>
        <dbReference type="SAM" id="SignalP"/>
    </source>
</evidence>
<reference evidence="3" key="1">
    <citation type="submission" date="2015-05" db="EMBL/GenBank/DDBJ databases">
        <authorList>
            <person name="Urmite Genomes"/>
        </authorList>
    </citation>
    <scope>NUCLEOTIDE SEQUENCE [LARGE SCALE GENOMIC DNA]</scope>
    <source>
        <strain evidence="3">LF1</strain>
    </source>
</reference>